<feature type="transmembrane region" description="Helical" evidence="8">
    <location>
        <begin position="94"/>
        <end position="113"/>
    </location>
</feature>
<dbReference type="GO" id="GO:0043252">
    <property type="term" value="P:sodium-independent organic anion transport"/>
    <property type="evidence" value="ECO:0007669"/>
    <property type="project" value="TreeGrafter"/>
</dbReference>
<keyword evidence="11" id="KW-1185">Reference proteome</keyword>
<dbReference type="GeneTree" id="ENSGT01150000286985"/>
<dbReference type="InterPro" id="IPR002350">
    <property type="entry name" value="Kazal_dom"/>
</dbReference>
<gene>
    <name evidence="10" type="primary">SLCO4C1</name>
</gene>
<dbReference type="SUPFAM" id="SSF100895">
    <property type="entry name" value="Kazal-type serine protease inhibitors"/>
    <property type="match status" value="1"/>
</dbReference>
<feature type="transmembrane region" description="Helical" evidence="8">
    <location>
        <begin position="155"/>
        <end position="180"/>
    </location>
</feature>
<organism evidence="10 11">
    <name type="scientific">Chelonoidis abingdonii</name>
    <name type="common">Abingdon island giant tortoise</name>
    <name type="synonym">Testudo abingdonii</name>
    <dbReference type="NCBI Taxonomy" id="106734"/>
    <lineage>
        <taxon>Eukaryota</taxon>
        <taxon>Metazoa</taxon>
        <taxon>Chordata</taxon>
        <taxon>Craniata</taxon>
        <taxon>Vertebrata</taxon>
        <taxon>Euteleostomi</taxon>
        <taxon>Archelosauria</taxon>
        <taxon>Testudinata</taxon>
        <taxon>Testudines</taxon>
        <taxon>Cryptodira</taxon>
        <taxon>Durocryptodira</taxon>
        <taxon>Testudinoidea</taxon>
        <taxon>Testudinidae</taxon>
        <taxon>Chelonoidis</taxon>
    </lineage>
</organism>
<dbReference type="AlphaFoldDB" id="A0A8C0IK49"/>
<keyword evidence="7" id="KW-1015">Disulfide bond</keyword>
<evidence type="ECO:0000313" key="11">
    <source>
        <dbReference type="Proteomes" id="UP000694404"/>
    </source>
</evidence>
<evidence type="ECO:0000313" key="10">
    <source>
        <dbReference type="Ensembl" id="ENSCABP00000002093.1"/>
    </source>
</evidence>
<comment type="similarity">
    <text evidence="2">Belongs to the organo anion transporter (TC 2.A.60) family.</text>
</comment>
<keyword evidence="5 8" id="KW-1133">Transmembrane helix</keyword>
<dbReference type="InterPro" id="IPR004156">
    <property type="entry name" value="OATP"/>
</dbReference>
<proteinExistence type="inferred from homology"/>
<feature type="transmembrane region" description="Helical" evidence="8">
    <location>
        <begin position="331"/>
        <end position="356"/>
    </location>
</feature>
<evidence type="ECO:0000256" key="6">
    <source>
        <dbReference type="ARBA" id="ARBA00023136"/>
    </source>
</evidence>
<dbReference type="Pfam" id="PF03137">
    <property type="entry name" value="OATP"/>
    <property type="match status" value="2"/>
</dbReference>
<dbReference type="Proteomes" id="UP000694404">
    <property type="component" value="Unplaced"/>
</dbReference>
<dbReference type="GO" id="GO:0015347">
    <property type="term" value="F:sodium-independent organic anion transmembrane transporter activity"/>
    <property type="evidence" value="ECO:0007669"/>
    <property type="project" value="TreeGrafter"/>
</dbReference>
<reference evidence="10" key="2">
    <citation type="submission" date="2025-09" db="UniProtKB">
        <authorList>
            <consortium name="Ensembl"/>
        </authorList>
    </citation>
    <scope>IDENTIFICATION</scope>
</reference>
<dbReference type="PANTHER" id="PTHR11388:SF160">
    <property type="entry name" value="SOLUTE CARRIER ORGANIC ANION TRANSPORTER FAMILY MEMBER"/>
    <property type="match status" value="1"/>
</dbReference>
<keyword evidence="4 8" id="KW-0812">Transmembrane</keyword>
<evidence type="ECO:0000256" key="4">
    <source>
        <dbReference type="ARBA" id="ARBA00022692"/>
    </source>
</evidence>
<name>A0A8C0IK49_CHEAB</name>
<dbReference type="PROSITE" id="PS51465">
    <property type="entry name" value="KAZAL_2"/>
    <property type="match status" value="1"/>
</dbReference>
<dbReference type="InterPro" id="IPR036058">
    <property type="entry name" value="Kazal_dom_sf"/>
</dbReference>
<sequence length="378" mass="41406">KKAKKTGKTTWDSACISHFLTNWYRSKANTSPMALNGAIVLLVFQENNTCLVCLIVFLSLSLFFLIGIVVNGLINVSISTIEKRFELNSSLTGVISASYDIAFCVLSLFVSFFGERGHKPRWLAFSSFMIGLGSLVFALPHFAGGIYQFGSKLEGIGYAMSLLGPAIGYVLGGQLLNIYIDAPLQTRTGKLQNLTASCNANCNCLRSFYYPVCGRDEVQYFSPCFAGCTSFTVQKRKKTYQNCSCIGLPKRLPDTEKAPFEALAGKCRTQCTFLPLFLDSFNYLCTLVSLLGTIPGPILFGVAIDSSCTLWDINKCDIKGACWVYDNSKMAYMLIGISAACKVITIFFIGTAFCLYKPPPDNSATLQKDAELVSAVHM</sequence>
<reference evidence="10" key="1">
    <citation type="submission" date="2025-08" db="UniProtKB">
        <authorList>
            <consortium name="Ensembl"/>
        </authorList>
    </citation>
    <scope>IDENTIFICATION</scope>
</reference>
<evidence type="ECO:0000256" key="1">
    <source>
        <dbReference type="ARBA" id="ARBA00004651"/>
    </source>
</evidence>
<evidence type="ECO:0000259" key="9">
    <source>
        <dbReference type="PROSITE" id="PS51465"/>
    </source>
</evidence>
<dbReference type="PANTHER" id="PTHR11388">
    <property type="entry name" value="ORGANIC ANION TRANSPORTER"/>
    <property type="match status" value="1"/>
</dbReference>
<protein>
    <submittedName>
        <fullName evidence="10">Solute carrier organic anion transporter family member 4C1</fullName>
    </submittedName>
</protein>
<keyword evidence="6 8" id="KW-0472">Membrane</keyword>
<dbReference type="Ensembl" id="ENSCABT00000002261.1">
    <property type="protein sequence ID" value="ENSCABP00000002093.1"/>
    <property type="gene ID" value="ENSCABG00000001513.1"/>
</dbReference>
<accession>A0A8C0IK49</accession>
<evidence type="ECO:0000256" key="2">
    <source>
        <dbReference type="ARBA" id="ARBA00009657"/>
    </source>
</evidence>
<dbReference type="SUPFAM" id="SSF103473">
    <property type="entry name" value="MFS general substrate transporter"/>
    <property type="match status" value="1"/>
</dbReference>
<feature type="transmembrane region" description="Helical" evidence="8">
    <location>
        <begin position="122"/>
        <end position="143"/>
    </location>
</feature>
<evidence type="ECO:0000256" key="5">
    <source>
        <dbReference type="ARBA" id="ARBA00022989"/>
    </source>
</evidence>
<keyword evidence="3" id="KW-1003">Cell membrane</keyword>
<feature type="domain" description="Kazal-like" evidence="9">
    <location>
        <begin position="192"/>
        <end position="247"/>
    </location>
</feature>
<evidence type="ECO:0000256" key="3">
    <source>
        <dbReference type="ARBA" id="ARBA00022475"/>
    </source>
</evidence>
<comment type="subcellular location">
    <subcellularLocation>
        <location evidence="1">Cell membrane</location>
        <topology evidence="1">Multi-pass membrane protein</topology>
    </subcellularLocation>
</comment>
<dbReference type="InterPro" id="IPR036259">
    <property type="entry name" value="MFS_trans_sf"/>
</dbReference>
<feature type="transmembrane region" description="Helical" evidence="8">
    <location>
        <begin position="283"/>
        <end position="304"/>
    </location>
</feature>
<dbReference type="Pfam" id="PF07648">
    <property type="entry name" value="Kazal_2"/>
    <property type="match status" value="1"/>
</dbReference>
<feature type="transmembrane region" description="Helical" evidence="8">
    <location>
        <begin position="51"/>
        <end position="74"/>
    </location>
</feature>
<evidence type="ECO:0000256" key="8">
    <source>
        <dbReference type="SAM" id="Phobius"/>
    </source>
</evidence>
<dbReference type="GO" id="GO:0016323">
    <property type="term" value="C:basolateral plasma membrane"/>
    <property type="evidence" value="ECO:0007669"/>
    <property type="project" value="TreeGrafter"/>
</dbReference>
<evidence type="ECO:0000256" key="7">
    <source>
        <dbReference type="ARBA" id="ARBA00023157"/>
    </source>
</evidence>